<dbReference type="InterPro" id="IPR011051">
    <property type="entry name" value="RmlC_Cupin_sf"/>
</dbReference>
<dbReference type="eggNOG" id="COG0662">
    <property type="taxonomic scope" value="Bacteria"/>
</dbReference>
<dbReference type="RefSeq" id="WP_011064778.1">
    <property type="nucleotide sequence ID" value="NC_004193.1"/>
</dbReference>
<dbReference type="STRING" id="221109.gene:10732576"/>
<evidence type="ECO:0000313" key="3">
    <source>
        <dbReference type="Proteomes" id="UP000000822"/>
    </source>
</evidence>
<organism evidence="2 3">
    <name type="scientific">Oceanobacillus iheyensis (strain DSM 14371 / CIP 107618 / JCM 11309 / KCTC 3954 / HTE831)</name>
    <dbReference type="NCBI Taxonomy" id="221109"/>
    <lineage>
        <taxon>Bacteria</taxon>
        <taxon>Bacillati</taxon>
        <taxon>Bacillota</taxon>
        <taxon>Bacilli</taxon>
        <taxon>Bacillales</taxon>
        <taxon>Bacillaceae</taxon>
        <taxon>Oceanobacillus</taxon>
    </lineage>
</organism>
<dbReference type="PANTHER" id="PTHR43346">
    <property type="entry name" value="LIGAND BINDING DOMAIN PROTEIN, PUTATIVE (AFU_ORTHOLOGUE AFUA_6G14370)-RELATED"/>
    <property type="match status" value="1"/>
</dbReference>
<evidence type="ECO:0000259" key="1">
    <source>
        <dbReference type="Pfam" id="PF07883"/>
    </source>
</evidence>
<dbReference type="InterPro" id="IPR052538">
    <property type="entry name" value="Flavonoid_dioxygenase-like"/>
</dbReference>
<feature type="domain" description="Cupin type-2" evidence="1">
    <location>
        <begin position="204"/>
        <end position="279"/>
    </location>
</feature>
<dbReference type="SUPFAM" id="SSF51182">
    <property type="entry name" value="RmlC-like cupins"/>
    <property type="match status" value="1"/>
</dbReference>
<dbReference type="InterPro" id="IPR014710">
    <property type="entry name" value="RmlC-like_jellyroll"/>
</dbReference>
<dbReference type="Proteomes" id="UP000000822">
    <property type="component" value="Chromosome"/>
</dbReference>
<accession>Q8ET89</accession>
<reference evidence="2 3" key="1">
    <citation type="journal article" date="2001" name="FEMS Microbiol. Lett.">
        <title>Oceanobacillus iheyensis gen. nov., sp. nov., a deep-sea extremely halotolerant and alkaliphilic species isolated from a depth of 1050 m on the Iheya Ridge.</title>
        <authorList>
            <person name="Lu J."/>
            <person name="Nogi Y."/>
            <person name="Takami H."/>
        </authorList>
    </citation>
    <scope>NUCLEOTIDE SEQUENCE [LARGE SCALE GENOMIC DNA]</scope>
    <source>
        <strain evidence="3">DSM 14371 / CIP 107618 / JCM 11309 / KCTC 3954 / HTE831</strain>
    </source>
</reference>
<protein>
    <submittedName>
        <fullName evidence="2">Hypothetical conserved protein</fullName>
    </submittedName>
</protein>
<name>Q8ET89_OCEIH</name>
<dbReference type="AlphaFoldDB" id="Q8ET89"/>
<dbReference type="EMBL" id="BA000028">
    <property type="protein sequence ID" value="BAC12329.1"/>
    <property type="molecule type" value="Genomic_DNA"/>
</dbReference>
<dbReference type="PANTHER" id="PTHR43346:SF1">
    <property type="entry name" value="QUERCETIN 2,3-DIOXYGENASE-RELATED"/>
    <property type="match status" value="1"/>
</dbReference>
<dbReference type="Gene3D" id="2.60.120.10">
    <property type="entry name" value="Jelly Rolls"/>
    <property type="match status" value="1"/>
</dbReference>
<dbReference type="OrthoDB" id="3231985at2"/>
<proteinExistence type="predicted"/>
<sequence>MYYIPYYPNDLRYASQSPSITEQEKEELAKITLENLQKDAVTIQLLDQLSSSINEQPFLNTINYTREIKLRNINQLDYLYRNITGKAPRYETEAEERSNSELGIQDIVERCIEDYEENYKASLKSNSSAVQQLHYQLSSVGYMAANQLYNCYHYSRNNESTTAMKRQIGDYGGHPFVIDIEDAAEQNTAYRTAIWTGEHLQVTLMSIPVGDDIGLEVHNDRDQFFRIEEGDGLVQMGSRENNLTYRRQLSDGSAVMVPAGTWHNITNTGDEPLKLYSIYAPPEHPFGTVHQTKADALASE</sequence>
<dbReference type="InterPro" id="IPR013096">
    <property type="entry name" value="Cupin_2"/>
</dbReference>
<dbReference type="HOGENOM" id="CLU_999856_0_0_9"/>
<evidence type="ECO:0000313" key="2">
    <source>
        <dbReference type="EMBL" id="BAC12329.1"/>
    </source>
</evidence>
<gene>
    <name evidence="2" type="ordered locus">OB0373</name>
</gene>
<dbReference type="CDD" id="cd02223">
    <property type="entry name" value="cupin_Bh2720-like"/>
    <property type="match status" value="1"/>
</dbReference>
<dbReference type="Pfam" id="PF07883">
    <property type="entry name" value="Cupin_2"/>
    <property type="match status" value="1"/>
</dbReference>
<keyword evidence="3" id="KW-1185">Reference proteome</keyword>
<reference evidence="2 3" key="2">
    <citation type="journal article" date="2002" name="Nucleic Acids Res.">
        <title>Genome sequence of Oceanobacillus iheyensis isolated from the Iheya Ridge and its unexpected adaptive capabilities to extreme environments.</title>
        <authorList>
            <person name="Takami H."/>
            <person name="Takaki Y."/>
            <person name="Uchiyama I."/>
        </authorList>
    </citation>
    <scope>NUCLEOTIDE SEQUENCE [LARGE SCALE GENOMIC DNA]</scope>
    <source>
        <strain evidence="3">DSM 14371 / CIP 107618 / JCM 11309 / KCTC 3954 / HTE831</strain>
    </source>
</reference>
<dbReference type="KEGG" id="oih:OB0373"/>